<organism evidence="2 3">
    <name type="scientific">Durusdinium trenchii</name>
    <dbReference type="NCBI Taxonomy" id="1381693"/>
    <lineage>
        <taxon>Eukaryota</taxon>
        <taxon>Sar</taxon>
        <taxon>Alveolata</taxon>
        <taxon>Dinophyceae</taxon>
        <taxon>Suessiales</taxon>
        <taxon>Symbiodiniaceae</taxon>
        <taxon>Durusdinium</taxon>
    </lineage>
</organism>
<feature type="region of interest" description="Disordered" evidence="1">
    <location>
        <begin position="1"/>
        <end position="49"/>
    </location>
</feature>
<accession>A0ABP0N313</accession>
<comment type="caution">
    <text evidence="2">The sequence shown here is derived from an EMBL/GenBank/DDBJ whole genome shotgun (WGS) entry which is preliminary data.</text>
</comment>
<name>A0ABP0N313_9DINO</name>
<dbReference type="EMBL" id="CAXAMN010021273">
    <property type="protein sequence ID" value="CAK9057487.1"/>
    <property type="molecule type" value="Genomic_DNA"/>
</dbReference>
<evidence type="ECO:0000256" key="1">
    <source>
        <dbReference type="SAM" id="MobiDB-lite"/>
    </source>
</evidence>
<dbReference type="SUPFAM" id="SSF52266">
    <property type="entry name" value="SGNH hydrolase"/>
    <property type="match status" value="1"/>
</dbReference>
<reference evidence="2 3" key="1">
    <citation type="submission" date="2024-02" db="EMBL/GenBank/DDBJ databases">
        <authorList>
            <person name="Chen Y."/>
            <person name="Shah S."/>
            <person name="Dougan E. K."/>
            <person name="Thang M."/>
            <person name="Chan C."/>
        </authorList>
    </citation>
    <scope>NUCLEOTIDE SEQUENCE [LARGE SCALE GENOMIC DNA]</scope>
</reference>
<proteinExistence type="predicted"/>
<sequence>MSATETPKAKPGGPPEEDGTAAHEGTEDVGLEEAIPVHQAHPGGAEVEETALQSAQDAPDDCEVAIGGESRAQVVPNSSMKAQVPALSLDRKEAGLHPRSTGPTSMAVLVKEAVPKADRELVNLEVKTHVVLLGDSTLDNERYLDVDAGDQPVRMQLSRRCEQMHWEFTSLAADGSTLEDVAIRQVPIIPDDATHLVLSASGNDLLRLLNEVASSEFSVSSLYQALTEGLQEVSRKYRRIVESMASTGCHIACCTVYQPNFKNSWLKALAAGSLSYSPSHRLCERVPGGPEGSLGWWVGWSGTRGERVGPASTILPLKIHHAM</sequence>
<keyword evidence="3" id="KW-1185">Reference proteome</keyword>
<dbReference type="Proteomes" id="UP001642484">
    <property type="component" value="Unassembled WGS sequence"/>
</dbReference>
<evidence type="ECO:0000313" key="2">
    <source>
        <dbReference type="EMBL" id="CAK9057487.1"/>
    </source>
</evidence>
<protein>
    <submittedName>
        <fullName evidence="2">Uncharacterized protein</fullName>
    </submittedName>
</protein>
<evidence type="ECO:0000313" key="3">
    <source>
        <dbReference type="Proteomes" id="UP001642484"/>
    </source>
</evidence>
<gene>
    <name evidence="2" type="ORF">CCMP2556_LOCUS28362</name>
</gene>